<evidence type="ECO:0008006" key="4">
    <source>
        <dbReference type="Google" id="ProtNLM"/>
    </source>
</evidence>
<reference evidence="2 3" key="1">
    <citation type="submission" date="2018-08" db="EMBL/GenBank/DDBJ databases">
        <title>A genome reference for cultivated species of the human gut microbiota.</title>
        <authorList>
            <person name="Zou Y."/>
            <person name="Xue W."/>
            <person name="Luo G."/>
        </authorList>
    </citation>
    <scope>NUCLEOTIDE SEQUENCE [LARGE SCALE GENOMIC DNA]</scope>
    <source>
        <strain evidence="2 3">AM28-23</strain>
    </source>
</reference>
<evidence type="ECO:0000313" key="3">
    <source>
        <dbReference type="Proteomes" id="UP000283745"/>
    </source>
</evidence>
<dbReference type="Proteomes" id="UP000283745">
    <property type="component" value="Unassembled WGS sequence"/>
</dbReference>
<name>A0A414J939_9FIRM</name>
<dbReference type="RefSeq" id="WP_118050292.1">
    <property type="nucleotide sequence ID" value="NZ_CABJFK010000003.1"/>
</dbReference>
<evidence type="ECO:0000313" key="2">
    <source>
        <dbReference type="EMBL" id="RHE40993.1"/>
    </source>
</evidence>
<proteinExistence type="predicted"/>
<evidence type="ECO:0000256" key="1">
    <source>
        <dbReference type="SAM" id="Phobius"/>
    </source>
</evidence>
<feature type="transmembrane region" description="Helical" evidence="1">
    <location>
        <begin position="98"/>
        <end position="118"/>
    </location>
</feature>
<keyword evidence="1" id="KW-0472">Membrane</keyword>
<feature type="transmembrane region" description="Helical" evidence="1">
    <location>
        <begin position="12"/>
        <end position="29"/>
    </location>
</feature>
<keyword evidence="1" id="KW-1133">Transmembrane helix</keyword>
<sequence length="378" mass="44128">MNVKSRFTKNNTLAMKGIAISFLLFYHCFSKKSRMGGMYVDFAPLSREAAMMISRCMVQCVGLFAFLSVYGLTRSVKKKYQSYEFSGREGTMFVLERYLHLVLFFTIPFFFCMGVTFLTDTSSYAKGLVSALVSIVMDFFCVGHLFGTQVLISTWWYLSLEVLLIVFLPFVLRFYRKYSWLIVLMFLLPGSFLIEKHVHLTKYLFVMPLAVCFADQDVLERIRDFMIVRNKWMNKILKFAIETIVMCALFMFWYSKWGRNHFEFVLNGLIPVSVICWSYEFLINLPVIREILQFMGKHSANVFYIHSFIRAKWIGNFVYSFGHAFLIWFVLMASSIVISIFLEGIKKAVRFERLSGKISDGILGWADKTLWCVSRNDV</sequence>
<dbReference type="AlphaFoldDB" id="A0A414J939"/>
<feature type="transmembrane region" description="Helical" evidence="1">
    <location>
        <begin position="49"/>
        <end position="72"/>
    </location>
</feature>
<comment type="caution">
    <text evidence="2">The sequence shown here is derived from an EMBL/GenBank/DDBJ whole genome shotgun (WGS) entry which is preliminary data.</text>
</comment>
<dbReference type="EMBL" id="QSKF01000003">
    <property type="protein sequence ID" value="RHE40993.1"/>
    <property type="molecule type" value="Genomic_DNA"/>
</dbReference>
<feature type="transmembrane region" description="Helical" evidence="1">
    <location>
        <begin position="266"/>
        <end position="288"/>
    </location>
</feature>
<keyword evidence="1" id="KW-0812">Transmembrane</keyword>
<feature type="transmembrane region" description="Helical" evidence="1">
    <location>
        <begin position="325"/>
        <end position="345"/>
    </location>
</feature>
<feature type="transmembrane region" description="Helical" evidence="1">
    <location>
        <begin position="236"/>
        <end position="254"/>
    </location>
</feature>
<feature type="transmembrane region" description="Helical" evidence="1">
    <location>
        <begin position="178"/>
        <end position="194"/>
    </location>
</feature>
<protein>
    <recommendedName>
        <fullName evidence="4">Acyltransferase</fullName>
    </recommendedName>
</protein>
<feature type="transmembrane region" description="Helical" evidence="1">
    <location>
        <begin position="124"/>
        <end position="147"/>
    </location>
</feature>
<accession>A0A414J939</accession>
<feature type="transmembrane region" description="Helical" evidence="1">
    <location>
        <begin position="154"/>
        <end position="172"/>
    </location>
</feature>
<organism evidence="2 3">
    <name type="scientific">Blautia obeum</name>
    <dbReference type="NCBI Taxonomy" id="40520"/>
    <lineage>
        <taxon>Bacteria</taxon>
        <taxon>Bacillati</taxon>
        <taxon>Bacillota</taxon>
        <taxon>Clostridia</taxon>
        <taxon>Lachnospirales</taxon>
        <taxon>Lachnospiraceae</taxon>
        <taxon>Blautia</taxon>
    </lineage>
</organism>
<gene>
    <name evidence="2" type="ORF">DW740_05525</name>
</gene>